<dbReference type="GO" id="GO:0030245">
    <property type="term" value="P:cellulose catabolic process"/>
    <property type="evidence" value="ECO:0007669"/>
    <property type="project" value="UniProtKB-KW"/>
</dbReference>
<feature type="signal peptide" evidence="10">
    <location>
        <begin position="1"/>
        <end position="27"/>
    </location>
</feature>
<evidence type="ECO:0000256" key="10">
    <source>
        <dbReference type="SAM" id="SignalP"/>
    </source>
</evidence>
<dbReference type="PROSITE" id="PS51257">
    <property type="entry name" value="PROKAR_LIPOPROTEIN"/>
    <property type="match status" value="1"/>
</dbReference>
<name>A0A0F7S2P8_9BASI</name>
<dbReference type="PANTHER" id="PTHR39730:SF1">
    <property type="entry name" value="ENDOGLUCANASE 1"/>
    <property type="match status" value="1"/>
</dbReference>
<evidence type="ECO:0000313" key="13">
    <source>
        <dbReference type="Proteomes" id="UP000242770"/>
    </source>
</evidence>
<comment type="catalytic activity">
    <reaction evidence="1">
        <text>Endohydrolysis of (1-&gt;4)-beta-D-glucosidic linkages in cellulose, lichenin and cereal beta-D-glucans.</text>
        <dbReference type="EC" id="3.2.1.4"/>
    </reaction>
</comment>
<dbReference type="Gene3D" id="2.40.40.10">
    <property type="entry name" value="RlpA-like domain"/>
    <property type="match status" value="1"/>
</dbReference>
<keyword evidence="6" id="KW-0119">Carbohydrate metabolism</keyword>
<evidence type="ECO:0000313" key="12">
    <source>
        <dbReference type="EMBL" id="CDW96546.1"/>
    </source>
</evidence>
<dbReference type="Pfam" id="PF02015">
    <property type="entry name" value="Glyco_hydro_45"/>
    <property type="match status" value="1"/>
</dbReference>
<keyword evidence="10" id="KW-0732">Signal</keyword>
<keyword evidence="4" id="KW-0378">Hydrolase</keyword>
<evidence type="ECO:0000256" key="6">
    <source>
        <dbReference type="ARBA" id="ARBA00023277"/>
    </source>
</evidence>
<accession>A0A0F7S2P8</accession>
<feature type="compositionally biased region" description="Pro residues" evidence="9">
    <location>
        <begin position="386"/>
        <end position="397"/>
    </location>
</feature>
<feature type="compositionally biased region" description="Basic and acidic residues" evidence="9">
    <location>
        <begin position="440"/>
        <end position="457"/>
    </location>
</feature>
<feature type="region of interest" description="Disordered" evidence="9">
    <location>
        <begin position="241"/>
        <end position="271"/>
    </location>
</feature>
<comment type="similarity">
    <text evidence="2">Belongs to the glycosyl hydrolase 45 (cellulase K) family.</text>
</comment>
<evidence type="ECO:0000256" key="1">
    <source>
        <dbReference type="ARBA" id="ARBA00000966"/>
    </source>
</evidence>
<dbReference type="InterPro" id="IPR052288">
    <property type="entry name" value="GH45_Enzymes"/>
</dbReference>
<feature type="compositionally biased region" description="Basic and acidic residues" evidence="9">
    <location>
        <begin position="421"/>
        <end position="430"/>
    </location>
</feature>
<evidence type="ECO:0000256" key="8">
    <source>
        <dbReference type="ARBA" id="ARBA00023326"/>
    </source>
</evidence>
<dbReference type="AlphaFoldDB" id="A0A0F7S2P8"/>
<protein>
    <recommendedName>
        <fullName evidence="3">cellulase</fullName>
        <ecNumber evidence="3">3.2.1.4</ecNumber>
    </recommendedName>
</protein>
<evidence type="ECO:0000256" key="7">
    <source>
        <dbReference type="ARBA" id="ARBA00023295"/>
    </source>
</evidence>
<dbReference type="SUPFAM" id="SSF50685">
    <property type="entry name" value="Barwin-like endoglucanases"/>
    <property type="match status" value="1"/>
</dbReference>
<dbReference type="EMBL" id="CCFA01000610">
    <property type="protein sequence ID" value="CDW96546.1"/>
    <property type="molecule type" value="Genomic_DNA"/>
</dbReference>
<feature type="region of interest" description="Disordered" evidence="9">
    <location>
        <begin position="298"/>
        <end position="457"/>
    </location>
</feature>
<evidence type="ECO:0000259" key="11">
    <source>
        <dbReference type="Pfam" id="PF02015"/>
    </source>
</evidence>
<keyword evidence="7" id="KW-0326">Glycosidase</keyword>
<keyword evidence="13" id="KW-1185">Reference proteome</keyword>
<keyword evidence="8" id="KW-0624">Polysaccharide degradation</keyword>
<dbReference type="EC" id="3.2.1.4" evidence="3"/>
<evidence type="ECO:0000256" key="2">
    <source>
        <dbReference type="ARBA" id="ARBA00007793"/>
    </source>
</evidence>
<evidence type="ECO:0000256" key="3">
    <source>
        <dbReference type="ARBA" id="ARBA00012601"/>
    </source>
</evidence>
<dbReference type="STRING" id="49012.A0A0F7S2P8"/>
<organism evidence="12 13">
    <name type="scientific">Sporisorium scitamineum</name>
    <dbReference type="NCBI Taxonomy" id="49012"/>
    <lineage>
        <taxon>Eukaryota</taxon>
        <taxon>Fungi</taxon>
        <taxon>Dikarya</taxon>
        <taxon>Basidiomycota</taxon>
        <taxon>Ustilaginomycotina</taxon>
        <taxon>Ustilaginomycetes</taxon>
        <taxon>Ustilaginales</taxon>
        <taxon>Ustilaginaceae</taxon>
        <taxon>Sporisorium</taxon>
    </lineage>
</organism>
<feature type="compositionally biased region" description="Gly residues" evidence="9">
    <location>
        <begin position="349"/>
        <end position="362"/>
    </location>
</feature>
<gene>
    <name evidence="12" type="primary">SSCI11850.1</name>
</gene>
<dbReference type="PANTHER" id="PTHR39730">
    <property type="entry name" value="ENDOGLUCANASE 1"/>
    <property type="match status" value="1"/>
</dbReference>
<feature type="chain" id="PRO_5002521569" description="cellulase" evidence="10">
    <location>
        <begin position="28"/>
        <end position="457"/>
    </location>
</feature>
<dbReference type="Proteomes" id="UP000242770">
    <property type="component" value="Unassembled WGS sequence"/>
</dbReference>
<proteinExistence type="inferred from homology"/>
<dbReference type="GO" id="GO:0008810">
    <property type="term" value="F:cellulase activity"/>
    <property type="evidence" value="ECO:0007669"/>
    <property type="project" value="UniProtKB-EC"/>
</dbReference>
<evidence type="ECO:0000256" key="4">
    <source>
        <dbReference type="ARBA" id="ARBA00022801"/>
    </source>
</evidence>
<feature type="domain" description="Glycosyl hydrolases family 45 active site" evidence="11">
    <location>
        <begin position="35"/>
        <end position="243"/>
    </location>
</feature>
<keyword evidence="5" id="KW-0136">Cellulose degradation</keyword>
<evidence type="ECO:0000256" key="9">
    <source>
        <dbReference type="SAM" id="MobiDB-lite"/>
    </source>
</evidence>
<dbReference type="InterPro" id="IPR036908">
    <property type="entry name" value="RlpA-like_sf"/>
</dbReference>
<feature type="compositionally biased region" description="Gly residues" evidence="9">
    <location>
        <begin position="370"/>
        <end position="381"/>
    </location>
</feature>
<feature type="compositionally biased region" description="Basic and acidic residues" evidence="9">
    <location>
        <begin position="256"/>
        <end position="269"/>
    </location>
</feature>
<evidence type="ECO:0000256" key="5">
    <source>
        <dbReference type="ARBA" id="ARBA00023001"/>
    </source>
</evidence>
<reference evidence="13" key="1">
    <citation type="submission" date="2014-06" db="EMBL/GenBank/DDBJ databases">
        <authorList>
            <person name="Berkman P.J."/>
        </authorList>
    </citation>
    <scope>NUCLEOTIDE SEQUENCE [LARGE SCALE GENOMIC DNA]</scope>
</reference>
<dbReference type="InterPro" id="IPR000334">
    <property type="entry name" value="Glyco_hydro_45"/>
</dbReference>
<feature type="compositionally biased region" description="Low complexity" evidence="9">
    <location>
        <begin position="317"/>
        <end position="332"/>
    </location>
</feature>
<sequence length="457" mass="47417">MGVNIRPTLAVVLAAITLSCLITTSTAYNPPKGPFATRFFDCCPAAFAWSKPAAKLYSAVDMCQKDGVTLISEQEKGSGKNGCEDGGNQFTCNCIQPWLDSIDPELAYGFGAYNIHDPDGTIENTCWYVEFLPQDPNGKTLKVRKMILQNINTSQGIPKGSWDLNLAGGGVGDFNKGCTNQWGSDWGQRFGGVDNEQACCKLPEGLRSSCLFRFVMFGDNPGLASTPKRVRCPVGLIDRSGAQRQDDATVAPYSGKTDKTGHPAPDKYQRNRSVCQNIDPLGIVSSVCGGSDGGARLPKGYGMVRQDSPGGQVPDDAASTPPASSLQQPQPGGQEGGYGSAPDANALAGGAGGAGSGSGGVPGAEPGATAGPGGAIAGGAGTNPPFGQPPTSPPVAGPMPVDQGAPSNPLGALSGPAGHRRVVDLGRRETSQMAHPGRSFRRDRSDREDRDATCFVR</sequence>